<dbReference type="EMBL" id="CM007649">
    <property type="protein sequence ID" value="ONM33376.1"/>
    <property type="molecule type" value="Genomic_DNA"/>
</dbReference>
<reference evidence="2" key="1">
    <citation type="submission" date="2015-12" db="EMBL/GenBank/DDBJ databases">
        <title>Update maize B73 reference genome by single molecule sequencing technologies.</title>
        <authorList>
            <consortium name="Maize Genome Sequencing Project"/>
            <person name="Ware D."/>
        </authorList>
    </citation>
    <scope>NUCLEOTIDE SEQUENCE [LARGE SCALE GENOMIC DNA]</scope>
    <source>
        <tissue evidence="2">Seedling</tissue>
    </source>
</reference>
<evidence type="ECO:0000313" key="2">
    <source>
        <dbReference type="EMBL" id="ONM33376.1"/>
    </source>
</evidence>
<proteinExistence type="predicted"/>
<name>A0A1D6MXC2_MAIZE</name>
<sequence>MNLQHKATTMANASSVLRYGLHSSDTTFTYPSSSSTTLGSSLAYTGEVPIAAHLVSFTENARGIPTALYGEPATTGESPPHQSWGRGWGRSGSRPRLRPRPQQVHLAKRGIWSLVHGATSRLDSPMAWRSSSRREARKVASVGSGCEEMASTSACTVGERKECGGVGVWCDRRGEGVGAVRCRSESSGTEERLPTRGVEL</sequence>
<accession>A0A1D6MXC2</accession>
<feature type="region of interest" description="Disordered" evidence="1">
    <location>
        <begin position="73"/>
        <end position="102"/>
    </location>
</feature>
<evidence type="ECO:0000256" key="1">
    <source>
        <dbReference type="SAM" id="MobiDB-lite"/>
    </source>
</evidence>
<dbReference type="InParanoid" id="A0A1D6MXC2"/>
<feature type="region of interest" description="Disordered" evidence="1">
    <location>
        <begin position="181"/>
        <end position="200"/>
    </location>
</feature>
<dbReference type="AlphaFoldDB" id="A0A1D6MXC2"/>
<gene>
    <name evidence="2" type="ORF">ZEAMMB73_Zm00001d041615</name>
</gene>
<protein>
    <submittedName>
        <fullName evidence="2">Uncharacterized protein</fullName>
    </submittedName>
</protein>
<feature type="compositionally biased region" description="Basic and acidic residues" evidence="1">
    <location>
        <begin position="189"/>
        <end position="200"/>
    </location>
</feature>
<organism evidence="2">
    <name type="scientific">Zea mays</name>
    <name type="common">Maize</name>
    <dbReference type="NCBI Taxonomy" id="4577"/>
    <lineage>
        <taxon>Eukaryota</taxon>
        <taxon>Viridiplantae</taxon>
        <taxon>Streptophyta</taxon>
        <taxon>Embryophyta</taxon>
        <taxon>Tracheophyta</taxon>
        <taxon>Spermatophyta</taxon>
        <taxon>Magnoliopsida</taxon>
        <taxon>Liliopsida</taxon>
        <taxon>Poales</taxon>
        <taxon>Poaceae</taxon>
        <taxon>PACMAD clade</taxon>
        <taxon>Panicoideae</taxon>
        <taxon>Andropogonodae</taxon>
        <taxon>Andropogoneae</taxon>
        <taxon>Tripsacinae</taxon>
        <taxon>Zea</taxon>
    </lineage>
</organism>